<dbReference type="Gene3D" id="1.20.1500.10">
    <property type="entry name" value="YheA/YmcA-like"/>
    <property type="match status" value="1"/>
</dbReference>
<dbReference type="InterPro" id="IPR023378">
    <property type="entry name" value="YheA/YmcA-like_dom_sf"/>
</dbReference>
<dbReference type="Proteomes" id="UP000033533">
    <property type="component" value="Unassembled WGS sequence"/>
</dbReference>
<dbReference type="Pfam" id="PF06133">
    <property type="entry name" value="Com_YlbF"/>
    <property type="match status" value="1"/>
</dbReference>
<evidence type="ECO:0000313" key="2">
    <source>
        <dbReference type="EMBL" id="KJY55200.1"/>
    </source>
</evidence>
<dbReference type="OrthoDB" id="9811402at2"/>
<comment type="similarity">
    <text evidence="1">Belongs to the UPF0342 family.</text>
</comment>
<dbReference type="PATRIC" id="fig|1218493.3.peg.1346"/>
<dbReference type="RefSeq" id="WP_045928338.1">
    <property type="nucleotide sequence ID" value="NZ_JBHSZS010000010.1"/>
</dbReference>
<sequence length="117" mass="13314">MINIYDSANQVATDLQKLDEFKALSEAVAAVKSNEESAALFKQMDEMQAKIINSQSEGRDFPKDLEEDYKKLNEKVQKDAQILKLLQAEQSMYKTIDDVQKAIAKPINDLYDGLRNK</sequence>
<reference evidence="2 3" key="1">
    <citation type="submission" date="2014-12" db="EMBL/GenBank/DDBJ databases">
        <title>Comparative genomics of the lactic acid bacteria isolated from the honey bee gut.</title>
        <authorList>
            <person name="Ellegaard K.M."/>
            <person name="Tamarit D."/>
            <person name="Javelind E."/>
            <person name="Olofsson T."/>
            <person name="Andersson S.G."/>
            <person name="Vasquez A."/>
        </authorList>
    </citation>
    <scope>NUCLEOTIDE SEQUENCE [LARGE SCALE GENOMIC DNA]</scope>
    <source>
        <strain evidence="2 3">Biut2</strain>
    </source>
</reference>
<gene>
    <name evidence="2" type="ORF">JF76_12860</name>
</gene>
<dbReference type="HOGENOM" id="CLU_140243_3_1_9"/>
<dbReference type="STRING" id="1218493.JF76_12860"/>
<dbReference type="InterPro" id="IPR010368">
    <property type="entry name" value="Com_YlbF"/>
</dbReference>
<evidence type="ECO:0000313" key="3">
    <source>
        <dbReference type="Proteomes" id="UP000033533"/>
    </source>
</evidence>
<dbReference type="SUPFAM" id="SSF158622">
    <property type="entry name" value="YheA/YmcA-like"/>
    <property type="match status" value="1"/>
</dbReference>
<organism evidence="2 3">
    <name type="scientific">Lactobacillus kullabergensis</name>
    <dbReference type="NCBI Taxonomy" id="1218493"/>
    <lineage>
        <taxon>Bacteria</taxon>
        <taxon>Bacillati</taxon>
        <taxon>Bacillota</taxon>
        <taxon>Bacilli</taxon>
        <taxon>Lactobacillales</taxon>
        <taxon>Lactobacillaceae</taxon>
        <taxon>Lactobacillus</taxon>
    </lineage>
</organism>
<comment type="caution">
    <text evidence="2">The sequence shown here is derived from an EMBL/GenBank/DDBJ whole genome shotgun (WGS) entry which is preliminary data.</text>
</comment>
<dbReference type="EMBL" id="JXBY01000020">
    <property type="protein sequence ID" value="KJY55200.1"/>
    <property type="molecule type" value="Genomic_DNA"/>
</dbReference>
<accession>A0A0F4L9B0</accession>
<name>A0A0F4L9B0_9LACO</name>
<dbReference type="HAMAP" id="MF_01526">
    <property type="entry name" value="UPF0342"/>
    <property type="match status" value="1"/>
</dbReference>
<dbReference type="AlphaFoldDB" id="A0A0F4L9B0"/>
<protein>
    <recommendedName>
        <fullName evidence="1">UPF0342 protein JF76_12860</fullName>
    </recommendedName>
</protein>
<proteinExistence type="inferred from homology"/>
<evidence type="ECO:0000256" key="1">
    <source>
        <dbReference type="HAMAP-Rule" id="MF_01526"/>
    </source>
</evidence>